<sequence>MKLLTSCWYQVVLALALFVSNSAQATTIVLDSTNSNNAVVLNLAVGSYNFTYVSGAWNRWSAVDGCDANGEHCTHGWVNTIRVESPQYSGWFGDGMVYATAAQAEASGKANFTFPFDYTTAGPVTLSLYDGYYADNTGSITISITAVPEPETYVMLLAGLAIVGAMVVRGRSAGNGSGASFCAYV</sequence>
<protein>
    <submittedName>
        <fullName evidence="3">PEP-CTERM sorting domain-containing protein</fullName>
    </submittedName>
</protein>
<dbReference type="EMBL" id="WWCL01000001">
    <property type="protein sequence ID" value="MYN44883.1"/>
    <property type="molecule type" value="Genomic_DNA"/>
</dbReference>
<evidence type="ECO:0000313" key="3">
    <source>
        <dbReference type="EMBL" id="MYN44883.1"/>
    </source>
</evidence>
<feature type="signal peptide" evidence="1">
    <location>
        <begin position="1"/>
        <end position="25"/>
    </location>
</feature>
<reference evidence="3" key="1">
    <citation type="submission" date="2019-12" db="EMBL/GenBank/DDBJ databases">
        <title>Novel species isolated from a subtropical stream in China.</title>
        <authorList>
            <person name="Lu H."/>
        </authorList>
    </citation>
    <scope>NUCLEOTIDE SEQUENCE [LARGE SCALE GENOMIC DNA]</scope>
    <source>
        <strain evidence="3">FT93W</strain>
    </source>
</reference>
<keyword evidence="1" id="KW-0732">Signal</keyword>
<dbReference type="RefSeq" id="WP_161034467.1">
    <property type="nucleotide sequence ID" value="NZ_WWCL01000001.1"/>
</dbReference>
<dbReference type="NCBIfam" id="TIGR02595">
    <property type="entry name" value="PEP_CTERM"/>
    <property type="match status" value="1"/>
</dbReference>
<proteinExistence type="predicted"/>
<organism evidence="3 4">
    <name type="scientific">Duganella fentianensis</name>
    <dbReference type="NCBI Taxonomy" id="2692177"/>
    <lineage>
        <taxon>Bacteria</taxon>
        <taxon>Pseudomonadati</taxon>
        <taxon>Pseudomonadota</taxon>
        <taxon>Betaproteobacteria</taxon>
        <taxon>Burkholderiales</taxon>
        <taxon>Oxalobacteraceae</taxon>
        <taxon>Telluria group</taxon>
        <taxon>Duganella</taxon>
    </lineage>
</organism>
<gene>
    <name evidence="3" type="ORF">GTP23_07345</name>
</gene>
<dbReference type="Proteomes" id="UP000444316">
    <property type="component" value="Unassembled WGS sequence"/>
</dbReference>
<feature type="chain" id="PRO_5033000673" evidence="1">
    <location>
        <begin position="26"/>
        <end position="185"/>
    </location>
</feature>
<name>A0A845HV49_9BURK</name>
<dbReference type="InterPro" id="IPR013424">
    <property type="entry name" value="Ice-binding_C"/>
</dbReference>
<feature type="domain" description="Ice-binding protein C-terminal" evidence="2">
    <location>
        <begin position="146"/>
        <end position="171"/>
    </location>
</feature>
<accession>A0A845HV49</accession>
<evidence type="ECO:0000256" key="1">
    <source>
        <dbReference type="SAM" id="SignalP"/>
    </source>
</evidence>
<dbReference type="AlphaFoldDB" id="A0A845HV49"/>
<comment type="caution">
    <text evidence="3">The sequence shown here is derived from an EMBL/GenBank/DDBJ whole genome shotgun (WGS) entry which is preliminary data.</text>
</comment>
<keyword evidence="4" id="KW-1185">Reference proteome</keyword>
<evidence type="ECO:0000313" key="4">
    <source>
        <dbReference type="Proteomes" id="UP000444316"/>
    </source>
</evidence>
<evidence type="ECO:0000259" key="2">
    <source>
        <dbReference type="Pfam" id="PF07589"/>
    </source>
</evidence>
<dbReference type="Pfam" id="PF07589">
    <property type="entry name" value="PEP-CTERM"/>
    <property type="match status" value="1"/>
</dbReference>